<dbReference type="InterPro" id="IPR001075">
    <property type="entry name" value="NIF_FeS_clus_asmbl_NifU_C"/>
</dbReference>
<comment type="caution">
    <text evidence="3">The sequence shown here is derived from an EMBL/GenBank/DDBJ whole genome shotgun (WGS) entry which is preliminary data.</text>
</comment>
<reference evidence="3 4" key="1">
    <citation type="journal article" date="2015" name="Nature">
        <title>rRNA introns, odd ribosomes, and small enigmatic genomes across a large radiation of phyla.</title>
        <authorList>
            <person name="Brown C.T."/>
            <person name="Hug L.A."/>
            <person name="Thomas B.C."/>
            <person name="Sharon I."/>
            <person name="Castelle C.J."/>
            <person name="Singh A."/>
            <person name="Wilkins M.J."/>
            <person name="Williams K.H."/>
            <person name="Banfield J.F."/>
        </authorList>
    </citation>
    <scope>NUCLEOTIDE SEQUENCE [LARGE SCALE GENOMIC DNA]</scope>
</reference>
<dbReference type="Gene3D" id="3.30.300.130">
    <property type="entry name" value="Fe-S cluster assembly (FSCA)"/>
    <property type="match status" value="1"/>
</dbReference>
<dbReference type="Pfam" id="PF01106">
    <property type="entry name" value="NifU"/>
    <property type="match status" value="1"/>
</dbReference>
<dbReference type="EMBL" id="LCOK01000039">
    <property type="protein sequence ID" value="KKU75956.1"/>
    <property type="molecule type" value="Genomic_DNA"/>
</dbReference>
<dbReference type="PANTHER" id="PTHR11178">
    <property type="entry name" value="IRON-SULFUR CLUSTER SCAFFOLD PROTEIN NFU-RELATED"/>
    <property type="match status" value="1"/>
</dbReference>
<dbReference type="Proteomes" id="UP000034682">
    <property type="component" value="Unassembled WGS sequence"/>
</dbReference>
<evidence type="ECO:0000313" key="3">
    <source>
        <dbReference type="EMBL" id="KKU75956.1"/>
    </source>
</evidence>
<dbReference type="AlphaFoldDB" id="A0A0G1T2A7"/>
<sequence>MSSSQNTESQIKEILERDIKPMVALHRGKIEFVSFNSGVVHVRLEGACKGCPLSQLTLKAGVEELLKENVPGVECVEAVE</sequence>
<evidence type="ECO:0000313" key="4">
    <source>
        <dbReference type="Proteomes" id="UP000034682"/>
    </source>
</evidence>
<gene>
    <name evidence="3" type="ORF">UY02_C0039G0005</name>
</gene>
<name>A0A0G1T2A7_9BACT</name>
<protein>
    <submittedName>
        <fullName evidence="3">Thioredoxin</fullName>
    </submittedName>
</protein>
<comment type="similarity">
    <text evidence="1">Belongs to the NifU family.</text>
</comment>
<dbReference type="GO" id="GO:0051536">
    <property type="term" value="F:iron-sulfur cluster binding"/>
    <property type="evidence" value="ECO:0007669"/>
    <property type="project" value="InterPro"/>
</dbReference>
<accession>A0A0G1T2A7</accession>
<evidence type="ECO:0000259" key="2">
    <source>
        <dbReference type="Pfam" id="PF01106"/>
    </source>
</evidence>
<dbReference type="SUPFAM" id="SSF117916">
    <property type="entry name" value="Fe-S cluster assembly (FSCA) domain-like"/>
    <property type="match status" value="1"/>
</dbReference>
<dbReference type="InterPro" id="IPR034904">
    <property type="entry name" value="FSCA_dom_sf"/>
</dbReference>
<feature type="domain" description="NIF system FeS cluster assembly NifU C-terminal" evidence="2">
    <location>
        <begin position="11"/>
        <end position="77"/>
    </location>
</feature>
<proteinExistence type="inferred from homology"/>
<dbReference type="GO" id="GO:0016226">
    <property type="term" value="P:iron-sulfur cluster assembly"/>
    <property type="evidence" value="ECO:0007669"/>
    <property type="project" value="InterPro"/>
</dbReference>
<dbReference type="PANTHER" id="PTHR11178:SF1">
    <property type="entry name" value="NFU1 IRON-SULFUR CLUSTER SCAFFOLD HOMOLOG, MITOCHONDRIAL"/>
    <property type="match status" value="1"/>
</dbReference>
<evidence type="ECO:0000256" key="1">
    <source>
        <dbReference type="ARBA" id="ARBA00006420"/>
    </source>
</evidence>
<dbReference type="GO" id="GO:0005506">
    <property type="term" value="F:iron ion binding"/>
    <property type="evidence" value="ECO:0007669"/>
    <property type="project" value="InterPro"/>
</dbReference>
<organism evidence="3 4">
    <name type="scientific">Candidatus Giovannonibacteria bacterium GW2011_GWB1_47_6b</name>
    <dbReference type="NCBI Taxonomy" id="1618655"/>
    <lineage>
        <taxon>Bacteria</taxon>
        <taxon>Candidatus Giovannoniibacteriota</taxon>
    </lineage>
</organism>